<dbReference type="Proteomes" id="UP001165121">
    <property type="component" value="Unassembled WGS sequence"/>
</dbReference>
<comment type="caution">
    <text evidence="2">The sequence shown here is derived from an EMBL/GenBank/DDBJ whole genome shotgun (WGS) entry which is preliminary data.</text>
</comment>
<protein>
    <submittedName>
        <fullName evidence="2">Unnamed protein product</fullName>
    </submittedName>
</protein>
<proteinExistence type="predicted"/>
<dbReference type="EMBL" id="BSXT01002638">
    <property type="protein sequence ID" value="GMF49975.1"/>
    <property type="molecule type" value="Genomic_DNA"/>
</dbReference>
<name>A0A9W6XY71_9STRA</name>
<feature type="region of interest" description="Disordered" evidence="1">
    <location>
        <begin position="45"/>
        <end position="67"/>
    </location>
</feature>
<organism evidence="2 3">
    <name type="scientific">Phytophthora fragariaefolia</name>
    <dbReference type="NCBI Taxonomy" id="1490495"/>
    <lineage>
        <taxon>Eukaryota</taxon>
        <taxon>Sar</taxon>
        <taxon>Stramenopiles</taxon>
        <taxon>Oomycota</taxon>
        <taxon>Peronosporomycetes</taxon>
        <taxon>Peronosporales</taxon>
        <taxon>Peronosporaceae</taxon>
        <taxon>Phytophthora</taxon>
    </lineage>
</organism>
<dbReference type="OrthoDB" id="124979at2759"/>
<accession>A0A9W6XY71</accession>
<evidence type="ECO:0000313" key="2">
    <source>
        <dbReference type="EMBL" id="GMF49975.1"/>
    </source>
</evidence>
<sequence>MAHPEHRPAAVHLYLRYWNGPRYTDRGGVGGTRSWQEEGRKRAIIGPAPRRHDQHQEGRAPPHEADAGAAAALAPGRVGASPVGQGQAAARDCGAAAAAAGARVLVAGRPGHAAPAGAAVGSNRVLPVEQKIKLQDKDKATTDAWFFAVYTAITEYERLPISASEDVGHRFSAVLSSSMRDEHTETVVRVCHHSSGWHEQKGC</sequence>
<dbReference type="AlphaFoldDB" id="A0A9W6XY71"/>
<keyword evidence="3" id="KW-1185">Reference proteome</keyword>
<reference evidence="2" key="1">
    <citation type="submission" date="2023-04" db="EMBL/GenBank/DDBJ databases">
        <title>Phytophthora fragariaefolia NBRC 109709.</title>
        <authorList>
            <person name="Ichikawa N."/>
            <person name="Sato H."/>
            <person name="Tonouchi N."/>
        </authorList>
    </citation>
    <scope>NUCLEOTIDE SEQUENCE</scope>
    <source>
        <strain evidence="2">NBRC 109709</strain>
    </source>
</reference>
<gene>
    <name evidence="2" type="ORF">Pfra01_001981900</name>
</gene>
<evidence type="ECO:0000256" key="1">
    <source>
        <dbReference type="SAM" id="MobiDB-lite"/>
    </source>
</evidence>
<feature type="compositionally biased region" description="Basic and acidic residues" evidence="1">
    <location>
        <begin position="50"/>
        <end position="66"/>
    </location>
</feature>
<evidence type="ECO:0000313" key="3">
    <source>
        <dbReference type="Proteomes" id="UP001165121"/>
    </source>
</evidence>